<evidence type="ECO:0000313" key="9">
    <source>
        <dbReference type="EMBL" id="VVA38596.1"/>
    </source>
</evidence>
<feature type="transmembrane region" description="Helical" evidence="7">
    <location>
        <begin position="401"/>
        <end position="422"/>
    </location>
</feature>
<dbReference type="PANTHER" id="PTHR22950">
    <property type="entry name" value="AMINO ACID TRANSPORTER"/>
    <property type="match status" value="1"/>
</dbReference>
<feature type="transmembrane region" description="Helical" evidence="7">
    <location>
        <begin position="182"/>
        <end position="205"/>
    </location>
</feature>
<evidence type="ECO:0000259" key="8">
    <source>
        <dbReference type="Pfam" id="PF01490"/>
    </source>
</evidence>
<evidence type="ECO:0000256" key="5">
    <source>
        <dbReference type="ARBA" id="ARBA00022989"/>
    </source>
</evidence>
<feature type="domain" description="Amino acid transporter transmembrane" evidence="8">
    <location>
        <begin position="38"/>
        <end position="421"/>
    </location>
</feature>
<sequence length="429" mass="46860">MDAADALDRSSLTFPLVCDERQQYEEVEAIDCDHQTKTTSVLKTCFNGLNALSGVGMLSVPYALSSGGWLSLILLFVIAVAAFYSGLLIQRCMDIDSTIRTYPDIGEHAFGKKGKIVLSIFMNTELYLVATSFLILEGDNLHNLFPKMKLEVAGLTISGKKCFTILGGLIVLPTVWFDSLSLLSYVSASGVFSSVIIIGSILWTAVFDGIGFHQEGSVPLNWSGIPTAVSLYAFCYCAHPVFPTLYKSMKNKRQFPNVLLVCFILCTLGYASMAVLGYLMFGSTVESQITLNLPTEELSSKIAIWTTLINPVSKYALMVTPILNTAQNWFPSCCKKSRSFRLFLSTSLVTSSVIVALAIPFFAYLMSLVGAFFSVTASLIIPCLCYLKISGTYRNLGCEMLIIGCIILMGVVVAIVGTYTSLQQIIEHL</sequence>
<keyword evidence="3 7" id="KW-0812">Transmembrane</keyword>
<evidence type="ECO:0000256" key="6">
    <source>
        <dbReference type="ARBA" id="ARBA00023136"/>
    </source>
</evidence>
<dbReference type="GO" id="GO:0005774">
    <property type="term" value="C:vacuolar membrane"/>
    <property type="evidence" value="ECO:0007669"/>
    <property type="project" value="TreeGrafter"/>
</dbReference>
<accession>A0A5E4GFR6</accession>
<dbReference type="EMBL" id="CABIKO010000662">
    <property type="protein sequence ID" value="VVA38596.1"/>
    <property type="molecule type" value="Genomic_DNA"/>
</dbReference>
<dbReference type="InParanoid" id="A0A5E4GFR6"/>
<feature type="transmembrane region" description="Helical" evidence="7">
    <location>
        <begin position="371"/>
        <end position="389"/>
    </location>
</feature>
<feature type="transmembrane region" description="Helical" evidence="7">
    <location>
        <begin position="225"/>
        <end position="246"/>
    </location>
</feature>
<evidence type="ECO:0000256" key="2">
    <source>
        <dbReference type="ARBA" id="ARBA00022448"/>
    </source>
</evidence>
<dbReference type="Proteomes" id="UP000327085">
    <property type="component" value="Chromosome 1"/>
</dbReference>
<dbReference type="Pfam" id="PF01490">
    <property type="entry name" value="Aa_trans"/>
    <property type="match status" value="1"/>
</dbReference>
<dbReference type="AlphaFoldDB" id="A0A5E4GFR6"/>
<protein>
    <submittedName>
        <fullName evidence="9">PREDICTED: vacuolar amino acid</fullName>
    </submittedName>
</protein>
<dbReference type="GO" id="GO:0015179">
    <property type="term" value="F:L-amino acid transmembrane transporter activity"/>
    <property type="evidence" value="ECO:0007669"/>
    <property type="project" value="TreeGrafter"/>
</dbReference>
<proteinExistence type="predicted"/>
<keyword evidence="5 7" id="KW-1133">Transmembrane helix</keyword>
<evidence type="ECO:0000256" key="7">
    <source>
        <dbReference type="SAM" id="Phobius"/>
    </source>
</evidence>
<dbReference type="Gramene" id="VVA38596">
    <property type="protein sequence ID" value="VVA38596"/>
    <property type="gene ID" value="Prudul26B020231"/>
</dbReference>
<feature type="transmembrane region" description="Helical" evidence="7">
    <location>
        <begin position="155"/>
        <end position="175"/>
    </location>
</feature>
<feature type="transmembrane region" description="Helical" evidence="7">
    <location>
        <begin position="67"/>
        <end position="89"/>
    </location>
</feature>
<evidence type="ECO:0000256" key="3">
    <source>
        <dbReference type="ARBA" id="ARBA00022692"/>
    </source>
</evidence>
<evidence type="ECO:0000313" key="10">
    <source>
        <dbReference type="Proteomes" id="UP000327085"/>
    </source>
</evidence>
<name>A0A5E4GFR6_PRUDU</name>
<dbReference type="PANTHER" id="PTHR22950:SF705">
    <property type="entry name" value="AMINO ACID TRANSPORTER AVT1I-LIKE"/>
    <property type="match status" value="1"/>
</dbReference>
<keyword evidence="6 7" id="KW-0472">Membrane</keyword>
<comment type="subcellular location">
    <subcellularLocation>
        <location evidence="1">Membrane</location>
        <topology evidence="1">Multi-pass membrane protein</topology>
    </subcellularLocation>
</comment>
<feature type="transmembrane region" description="Helical" evidence="7">
    <location>
        <begin position="343"/>
        <end position="365"/>
    </location>
</feature>
<evidence type="ECO:0000256" key="4">
    <source>
        <dbReference type="ARBA" id="ARBA00022970"/>
    </source>
</evidence>
<reference evidence="10" key="1">
    <citation type="journal article" date="2020" name="Plant J.">
        <title>Transposons played a major role in the diversification between the closely related almond and peach genomes: results from the almond genome sequence.</title>
        <authorList>
            <person name="Alioto T."/>
            <person name="Alexiou K.G."/>
            <person name="Bardil A."/>
            <person name="Barteri F."/>
            <person name="Castanera R."/>
            <person name="Cruz F."/>
            <person name="Dhingra A."/>
            <person name="Duval H."/>
            <person name="Fernandez I Marti A."/>
            <person name="Frias L."/>
            <person name="Galan B."/>
            <person name="Garcia J.L."/>
            <person name="Howad W."/>
            <person name="Gomez-Garrido J."/>
            <person name="Gut M."/>
            <person name="Julca I."/>
            <person name="Morata J."/>
            <person name="Puigdomenech P."/>
            <person name="Ribeca P."/>
            <person name="Rubio Cabetas M.J."/>
            <person name="Vlasova A."/>
            <person name="Wirthensohn M."/>
            <person name="Garcia-Mas J."/>
            <person name="Gabaldon T."/>
            <person name="Casacuberta J.M."/>
            <person name="Arus P."/>
        </authorList>
    </citation>
    <scope>NUCLEOTIDE SEQUENCE [LARGE SCALE GENOMIC DNA]</scope>
    <source>
        <strain evidence="10">cv. Texas</strain>
    </source>
</reference>
<feature type="transmembrane region" description="Helical" evidence="7">
    <location>
        <begin position="258"/>
        <end position="282"/>
    </location>
</feature>
<dbReference type="OMA" id="QRCMDSD"/>
<feature type="transmembrane region" description="Helical" evidence="7">
    <location>
        <begin position="302"/>
        <end position="323"/>
    </location>
</feature>
<dbReference type="InterPro" id="IPR013057">
    <property type="entry name" value="AA_transpt_TM"/>
</dbReference>
<organism evidence="9 10">
    <name type="scientific">Prunus dulcis</name>
    <name type="common">Almond</name>
    <name type="synonym">Amygdalus dulcis</name>
    <dbReference type="NCBI Taxonomy" id="3755"/>
    <lineage>
        <taxon>Eukaryota</taxon>
        <taxon>Viridiplantae</taxon>
        <taxon>Streptophyta</taxon>
        <taxon>Embryophyta</taxon>
        <taxon>Tracheophyta</taxon>
        <taxon>Spermatophyta</taxon>
        <taxon>Magnoliopsida</taxon>
        <taxon>eudicotyledons</taxon>
        <taxon>Gunneridae</taxon>
        <taxon>Pentapetalae</taxon>
        <taxon>rosids</taxon>
        <taxon>fabids</taxon>
        <taxon>Rosales</taxon>
        <taxon>Rosaceae</taxon>
        <taxon>Amygdaloideae</taxon>
        <taxon>Amygdaleae</taxon>
        <taxon>Prunus</taxon>
    </lineage>
</organism>
<keyword evidence="4" id="KW-0029">Amino-acid transport</keyword>
<keyword evidence="2" id="KW-0813">Transport</keyword>
<dbReference type="FunCoup" id="A0A5E4GFR6">
    <property type="interactions" value="208"/>
</dbReference>
<gene>
    <name evidence="9" type="ORF">ALMOND_2B020231</name>
</gene>
<feature type="transmembrane region" description="Helical" evidence="7">
    <location>
        <begin position="116"/>
        <end position="135"/>
    </location>
</feature>
<evidence type="ECO:0000256" key="1">
    <source>
        <dbReference type="ARBA" id="ARBA00004141"/>
    </source>
</evidence>